<keyword evidence="3" id="KW-1185">Reference proteome</keyword>
<name>A0AAP0PXU1_9MAGN</name>
<feature type="chain" id="PRO_5043014364" evidence="1">
    <location>
        <begin position="27"/>
        <end position="117"/>
    </location>
</feature>
<evidence type="ECO:0000313" key="3">
    <source>
        <dbReference type="Proteomes" id="UP001419268"/>
    </source>
</evidence>
<dbReference type="EMBL" id="JBBNAG010000002">
    <property type="protein sequence ID" value="KAK9158469.1"/>
    <property type="molecule type" value="Genomic_DNA"/>
</dbReference>
<sequence>MNVTPSSECQALIMASLILFFKMVRGEAIRARILWLHACGMAPLAGSGIHKTSFSSTLRVQSASLWAQLASRAETPFFPSSYVMYQQTTEGNKPRMEICLKENQGEARMQDHRQETR</sequence>
<protein>
    <submittedName>
        <fullName evidence="2">Uncharacterized protein</fullName>
    </submittedName>
</protein>
<evidence type="ECO:0000313" key="2">
    <source>
        <dbReference type="EMBL" id="KAK9158469.1"/>
    </source>
</evidence>
<proteinExistence type="predicted"/>
<comment type="caution">
    <text evidence="2">The sequence shown here is derived from an EMBL/GenBank/DDBJ whole genome shotgun (WGS) entry which is preliminary data.</text>
</comment>
<accession>A0AAP0PXU1</accession>
<dbReference type="Proteomes" id="UP001419268">
    <property type="component" value="Unassembled WGS sequence"/>
</dbReference>
<dbReference type="AlphaFoldDB" id="A0AAP0PXU1"/>
<reference evidence="2 3" key="1">
    <citation type="submission" date="2024-01" db="EMBL/GenBank/DDBJ databases">
        <title>Genome assemblies of Stephania.</title>
        <authorList>
            <person name="Yang L."/>
        </authorList>
    </citation>
    <scope>NUCLEOTIDE SEQUENCE [LARGE SCALE GENOMIC DNA]</scope>
    <source>
        <strain evidence="2">JXDWG</strain>
        <tissue evidence="2">Leaf</tissue>
    </source>
</reference>
<evidence type="ECO:0000256" key="1">
    <source>
        <dbReference type="SAM" id="SignalP"/>
    </source>
</evidence>
<organism evidence="2 3">
    <name type="scientific">Stephania cephalantha</name>
    <dbReference type="NCBI Taxonomy" id="152367"/>
    <lineage>
        <taxon>Eukaryota</taxon>
        <taxon>Viridiplantae</taxon>
        <taxon>Streptophyta</taxon>
        <taxon>Embryophyta</taxon>
        <taxon>Tracheophyta</taxon>
        <taxon>Spermatophyta</taxon>
        <taxon>Magnoliopsida</taxon>
        <taxon>Ranunculales</taxon>
        <taxon>Menispermaceae</taxon>
        <taxon>Menispermoideae</taxon>
        <taxon>Cissampelideae</taxon>
        <taxon>Stephania</taxon>
    </lineage>
</organism>
<gene>
    <name evidence="2" type="ORF">Scep_005043</name>
</gene>
<feature type="signal peptide" evidence="1">
    <location>
        <begin position="1"/>
        <end position="26"/>
    </location>
</feature>
<keyword evidence="1" id="KW-0732">Signal</keyword>